<keyword evidence="1" id="KW-0812">Transmembrane</keyword>
<accession>A0A162K6C7</accession>
<protein>
    <submittedName>
        <fullName evidence="2">Protease</fullName>
    </submittedName>
</protein>
<feature type="transmembrane region" description="Helical" evidence="1">
    <location>
        <begin position="156"/>
        <end position="174"/>
    </location>
</feature>
<dbReference type="Proteomes" id="UP000075787">
    <property type="component" value="Unassembled WGS sequence"/>
</dbReference>
<dbReference type="RefSeq" id="WP_062767806.1">
    <property type="nucleotide sequence ID" value="NZ_CP121045.1"/>
</dbReference>
<feature type="transmembrane region" description="Helical" evidence="1">
    <location>
        <begin position="126"/>
        <end position="150"/>
    </location>
</feature>
<gene>
    <name evidence="2" type="ORF">AUP44_12335</name>
</gene>
<keyword evidence="1" id="KW-0472">Membrane</keyword>
<dbReference type="GO" id="GO:0006508">
    <property type="term" value="P:proteolysis"/>
    <property type="evidence" value="ECO:0007669"/>
    <property type="project" value="UniProtKB-KW"/>
</dbReference>
<evidence type="ECO:0000313" key="2">
    <source>
        <dbReference type="EMBL" id="KYO50559.1"/>
    </source>
</evidence>
<feature type="transmembrane region" description="Helical" evidence="1">
    <location>
        <begin position="18"/>
        <end position="39"/>
    </location>
</feature>
<sequence>MLKLAFLLIGPDAFRARWYALAGAGAFLLAIAAALMAGLSPTLTIATYLALGLAFLGSGLLMAVVAVASSGPRRWLALARPMMAILAGLLILGTAFETGWLLSTAFAIAFILDGAFRILMTLLTRFTGWVTSIACGIAELILAVMMLAGWPFSGAWNVPFCIGLFIGLSGWLLIRLGLLLRGLEDEAAILLLPVFSGRGWYDHAPVLIGEAPPRGPDDPPMVVRIWMPAGPERTRAGRPVIDRYLGAQDDEGVFSGGHASLELAPDLYISHWPATDFDLNGRGLMTVFSSRADNDMAGSFQRSYEEEAADWRPADLRIEVHRFNPRRLKAFWAGYKQDATYNITNRNCSVVVAAGLDAALEGVLSGRHPWLRLLGLMIDPDLWVAAMIRTRASSMTWTPGLVLDYVRILVRIVERRDVSWGRRFRGFLGRVDGEITDRGAPAA</sequence>
<keyword evidence="2" id="KW-0645">Protease</keyword>
<dbReference type="OrthoDB" id="6773069at2"/>
<feature type="transmembrane region" description="Helical" evidence="1">
    <location>
        <begin position="45"/>
        <end position="68"/>
    </location>
</feature>
<comment type="caution">
    <text evidence="2">The sequence shown here is derived from an EMBL/GenBank/DDBJ whole genome shotgun (WGS) entry which is preliminary data.</text>
</comment>
<organism evidence="2 3">
    <name type="scientific">Tistrella mobilis</name>
    <dbReference type="NCBI Taxonomy" id="171437"/>
    <lineage>
        <taxon>Bacteria</taxon>
        <taxon>Pseudomonadati</taxon>
        <taxon>Pseudomonadota</taxon>
        <taxon>Alphaproteobacteria</taxon>
        <taxon>Geminicoccales</taxon>
        <taxon>Geminicoccaceae</taxon>
        <taxon>Tistrella</taxon>
    </lineage>
</organism>
<dbReference type="GeneID" id="97242077"/>
<reference evidence="2 3" key="1">
    <citation type="submission" date="2015-12" db="EMBL/GenBank/DDBJ databases">
        <title>Genome sequence of Tistrella mobilis MCCC 1A02139.</title>
        <authorList>
            <person name="Lu L."/>
            <person name="Lai Q."/>
            <person name="Shao Z."/>
            <person name="Qian P."/>
        </authorList>
    </citation>
    <scope>NUCLEOTIDE SEQUENCE [LARGE SCALE GENOMIC DNA]</scope>
    <source>
        <strain evidence="2 3">MCCC 1A02139</strain>
    </source>
</reference>
<dbReference type="GO" id="GO:0008233">
    <property type="term" value="F:peptidase activity"/>
    <property type="evidence" value="ECO:0007669"/>
    <property type="project" value="UniProtKB-KW"/>
</dbReference>
<name>A0A162K6C7_9PROT</name>
<dbReference type="AlphaFoldDB" id="A0A162K6C7"/>
<keyword evidence="1" id="KW-1133">Transmembrane helix</keyword>
<keyword evidence="2" id="KW-0378">Hydrolase</keyword>
<proteinExistence type="predicted"/>
<evidence type="ECO:0000256" key="1">
    <source>
        <dbReference type="SAM" id="Phobius"/>
    </source>
</evidence>
<evidence type="ECO:0000313" key="3">
    <source>
        <dbReference type="Proteomes" id="UP000075787"/>
    </source>
</evidence>
<dbReference type="EMBL" id="LPZR01000196">
    <property type="protein sequence ID" value="KYO50559.1"/>
    <property type="molecule type" value="Genomic_DNA"/>
</dbReference>
<feature type="transmembrane region" description="Helical" evidence="1">
    <location>
        <begin position="100"/>
        <end position="119"/>
    </location>
</feature>